<dbReference type="AlphaFoldDB" id="A0A3P8ZQM8"/>
<feature type="region of interest" description="Disordered" evidence="1">
    <location>
        <begin position="121"/>
        <end position="143"/>
    </location>
</feature>
<accession>A0A3P8ZQM8</accession>
<dbReference type="Proteomes" id="UP000265140">
    <property type="component" value="Chromosome 5"/>
</dbReference>
<sequence>VDRRDFIKKLKKGVLTKAKSPEKANVILAFCPIVSRIGTDIEAAQKQIPVDKPVILVVLHHTSNPDLFVPDSKGQVTREDVVLTVDCLFHESQGGLLDCPRNKEAVSEILKTVKIQPIVSTPPPSSQPLVQSQNSQNNNWSATRAGKSCQPAVAQICALNTKLFVTIIGIEESSDFCFGYLDGHSCAPMFSQWSTLHNILVLRSLLMATQHSNVLTRKADSTNNEFESMYQMS</sequence>
<reference evidence="2" key="2">
    <citation type="submission" date="2020-02" db="EMBL/GenBank/DDBJ databases">
        <title>Esox lucius (northern pike) genome, fEsoLuc1, primary haplotype.</title>
        <authorList>
            <person name="Myers G."/>
            <person name="Karagic N."/>
            <person name="Meyer A."/>
            <person name="Pippel M."/>
            <person name="Reichard M."/>
            <person name="Winkler S."/>
            <person name="Tracey A."/>
            <person name="Sims Y."/>
            <person name="Howe K."/>
            <person name="Rhie A."/>
            <person name="Formenti G."/>
            <person name="Durbin R."/>
            <person name="Fedrigo O."/>
            <person name="Jarvis E.D."/>
        </authorList>
    </citation>
    <scope>NUCLEOTIDE SEQUENCE [LARGE SCALE GENOMIC DNA]</scope>
</reference>
<reference evidence="3" key="1">
    <citation type="journal article" date="2014" name="PLoS ONE">
        <title>The genome and linkage map of the northern pike (Esox lucius): conserved synteny revealed between the salmonid sister group and the Neoteleostei.</title>
        <authorList>
            <person name="Rondeau E.B."/>
            <person name="Minkley D.R."/>
            <person name="Leong J.S."/>
            <person name="Messmer A.M."/>
            <person name="Jantzen J.R."/>
            <person name="von Schalburg K.R."/>
            <person name="Lemon C."/>
            <person name="Bird N.H."/>
            <person name="Koop B.F."/>
        </authorList>
    </citation>
    <scope>NUCLEOTIDE SEQUENCE</scope>
</reference>
<dbReference type="InParanoid" id="A0A3P8ZQM8"/>
<evidence type="ECO:0000256" key="1">
    <source>
        <dbReference type="SAM" id="MobiDB-lite"/>
    </source>
</evidence>
<protein>
    <submittedName>
        <fullName evidence="2">Uncharacterized protein</fullName>
    </submittedName>
</protein>
<keyword evidence="3" id="KW-1185">Reference proteome</keyword>
<dbReference type="OMA" id="QICALNT"/>
<dbReference type="Ensembl" id="ENSELUT00000007594.3">
    <property type="protein sequence ID" value="ENSELUP00000030718.2"/>
    <property type="gene ID" value="ENSELUG00000028779.2"/>
</dbReference>
<dbReference type="Bgee" id="ENSELUG00000028779">
    <property type="expression patterns" value="Expressed in spleen and 14 other cell types or tissues"/>
</dbReference>
<name>A0A3P8ZQM8_ESOLU</name>
<dbReference type="PANTHER" id="PTHR34488">
    <property type="entry name" value="SI:CH211-245H14.1-RELATED"/>
    <property type="match status" value="1"/>
</dbReference>
<evidence type="ECO:0000313" key="2">
    <source>
        <dbReference type="Ensembl" id="ENSELUP00000030718.2"/>
    </source>
</evidence>
<feature type="compositionally biased region" description="Low complexity" evidence="1">
    <location>
        <begin position="127"/>
        <end position="139"/>
    </location>
</feature>
<dbReference type="GeneTree" id="ENSGT00940000164220"/>
<proteinExistence type="predicted"/>
<reference evidence="2" key="4">
    <citation type="submission" date="2025-09" db="UniProtKB">
        <authorList>
            <consortium name="Ensembl"/>
        </authorList>
    </citation>
    <scope>IDENTIFICATION</scope>
</reference>
<reference evidence="2" key="3">
    <citation type="submission" date="2025-08" db="UniProtKB">
        <authorList>
            <consortium name="Ensembl"/>
        </authorList>
    </citation>
    <scope>IDENTIFICATION</scope>
</reference>
<dbReference type="PANTHER" id="PTHR34488:SF1">
    <property type="entry name" value="SI:CH211-245H14.1-RELATED"/>
    <property type="match status" value="1"/>
</dbReference>
<evidence type="ECO:0000313" key="3">
    <source>
        <dbReference type="Proteomes" id="UP000265140"/>
    </source>
</evidence>
<organism evidence="2 3">
    <name type="scientific">Esox lucius</name>
    <name type="common">Northern pike</name>
    <dbReference type="NCBI Taxonomy" id="8010"/>
    <lineage>
        <taxon>Eukaryota</taxon>
        <taxon>Metazoa</taxon>
        <taxon>Chordata</taxon>
        <taxon>Craniata</taxon>
        <taxon>Vertebrata</taxon>
        <taxon>Euteleostomi</taxon>
        <taxon>Actinopterygii</taxon>
        <taxon>Neopterygii</taxon>
        <taxon>Teleostei</taxon>
        <taxon>Protacanthopterygii</taxon>
        <taxon>Esociformes</taxon>
        <taxon>Esocidae</taxon>
        <taxon>Esox</taxon>
    </lineage>
</organism>